<dbReference type="Gene3D" id="3.40.50.720">
    <property type="entry name" value="NAD(P)-binding Rossmann-like Domain"/>
    <property type="match status" value="1"/>
</dbReference>
<comment type="caution">
    <text evidence="2">The sequence shown here is derived from an EMBL/GenBank/DDBJ whole genome shotgun (WGS) entry which is preliminary data.</text>
</comment>
<dbReference type="Pfam" id="PF00106">
    <property type="entry name" value="adh_short"/>
    <property type="match status" value="1"/>
</dbReference>
<evidence type="ECO:0000313" key="3">
    <source>
        <dbReference type="Proteomes" id="UP000187085"/>
    </source>
</evidence>
<dbReference type="CDD" id="cd05327">
    <property type="entry name" value="retinol-DH_like_SDR_c_like"/>
    <property type="match status" value="1"/>
</dbReference>
<sequence length="287" mass="30974">MSESSTNSTASSEDGGRRTVVITGASDGIGAAMAQSLAAAGDRVVVVGRSAEKTRAVAQEIDAPSLVADFADFAQVEQLATRLADEYPRIDILVNNAGAVFGQRQTTTDGYEMTFQVDHLSPFLLTTRLLPVLTASRARVITTSSAANLWGRIRLDDLDKEHGRYRAQDTYGSAKLANILFTRELHRRHHGDGIAATAFHPGGVATNFSVESGSWFRFVYGPLFNRFLLSAAQGADTGVWLATAPEGEWASGEYYAKRKPARVNPQANDVVLAQQLWNRSEKLVAGA</sequence>
<dbReference type="RefSeq" id="WP_076703611.1">
    <property type="nucleotide sequence ID" value="NZ_MRDE01000046.1"/>
</dbReference>
<dbReference type="PANTHER" id="PTHR43157:SF31">
    <property type="entry name" value="PHOSPHATIDYLINOSITOL-GLYCAN BIOSYNTHESIS CLASS F PROTEIN"/>
    <property type="match status" value="1"/>
</dbReference>
<name>A0A1R1LBB1_9MICC</name>
<dbReference type="EMBL" id="MRDE01000046">
    <property type="protein sequence ID" value="OMH24819.1"/>
    <property type="molecule type" value="Genomic_DNA"/>
</dbReference>
<proteinExistence type="predicted"/>
<dbReference type="InterPro" id="IPR036291">
    <property type="entry name" value="NAD(P)-bd_dom_sf"/>
</dbReference>
<dbReference type="GO" id="GO:0016491">
    <property type="term" value="F:oxidoreductase activity"/>
    <property type="evidence" value="ECO:0007669"/>
    <property type="project" value="UniProtKB-KW"/>
</dbReference>
<evidence type="ECO:0000256" key="1">
    <source>
        <dbReference type="ARBA" id="ARBA00023002"/>
    </source>
</evidence>
<keyword evidence="3" id="KW-1185">Reference proteome</keyword>
<gene>
    <name evidence="2" type="ORF">BKD30_07370</name>
</gene>
<dbReference type="STRING" id="554083.BKD30_07370"/>
<dbReference type="OrthoDB" id="3237043at2"/>
<evidence type="ECO:0000313" key="2">
    <source>
        <dbReference type="EMBL" id="OMH24819.1"/>
    </source>
</evidence>
<dbReference type="AlphaFoldDB" id="A0A1R1LBB1"/>
<dbReference type="InterPro" id="IPR002347">
    <property type="entry name" value="SDR_fam"/>
</dbReference>
<dbReference type="Proteomes" id="UP000187085">
    <property type="component" value="Unassembled WGS sequence"/>
</dbReference>
<keyword evidence="1" id="KW-0560">Oxidoreductase</keyword>
<accession>A0A1R1LBB1</accession>
<reference evidence="2 3" key="1">
    <citation type="submission" date="2016-12" db="EMBL/GenBank/DDBJ databases">
        <title>Draft genome of Tersicoccus phoenicis 1P05MA.</title>
        <authorList>
            <person name="Nakajima Y."/>
            <person name="Yoshizawa S."/>
            <person name="Nakamura K."/>
            <person name="Ogura Y."/>
            <person name="Hayashi T."/>
            <person name="Kogure K."/>
        </authorList>
    </citation>
    <scope>NUCLEOTIDE SEQUENCE [LARGE SCALE GENOMIC DNA]</scope>
    <source>
        <strain evidence="2 3">1p05MA</strain>
    </source>
</reference>
<dbReference type="SUPFAM" id="SSF51735">
    <property type="entry name" value="NAD(P)-binding Rossmann-fold domains"/>
    <property type="match status" value="1"/>
</dbReference>
<protein>
    <submittedName>
        <fullName evidence="2">Short-chain dehydrogenase</fullName>
    </submittedName>
</protein>
<dbReference type="PRINTS" id="PR00081">
    <property type="entry name" value="GDHRDH"/>
</dbReference>
<dbReference type="PANTHER" id="PTHR43157">
    <property type="entry name" value="PHOSPHATIDYLINOSITOL-GLYCAN BIOSYNTHESIS CLASS F PROTEIN-RELATED"/>
    <property type="match status" value="1"/>
</dbReference>
<organism evidence="2 3">
    <name type="scientific">Tersicoccus phoenicis</name>
    <dbReference type="NCBI Taxonomy" id="554083"/>
    <lineage>
        <taxon>Bacteria</taxon>
        <taxon>Bacillati</taxon>
        <taxon>Actinomycetota</taxon>
        <taxon>Actinomycetes</taxon>
        <taxon>Micrococcales</taxon>
        <taxon>Micrococcaceae</taxon>
        <taxon>Tersicoccus</taxon>
    </lineage>
</organism>